<feature type="transmembrane region" description="Helical" evidence="14">
    <location>
        <begin position="904"/>
        <end position="931"/>
    </location>
</feature>
<feature type="region of interest" description="Disordered" evidence="13">
    <location>
        <begin position="442"/>
        <end position="461"/>
    </location>
</feature>
<comment type="subcellular location">
    <subcellularLocation>
        <location evidence="1">Cell inner membrane</location>
        <topology evidence="1">Multi-pass membrane protein</topology>
    </subcellularLocation>
</comment>
<keyword evidence="17" id="KW-0560">Oxidoreductase</keyword>
<dbReference type="EMBL" id="AY007197">
    <property type="protein sequence ID" value="AAG02246.2"/>
    <property type="molecule type" value="mRNA"/>
</dbReference>
<evidence type="ECO:0000256" key="1">
    <source>
        <dbReference type="ARBA" id="ARBA00004429"/>
    </source>
</evidence>
<dbReference type="GO" id="GO:0006740">
    <property type="term" value="P:NADPH regeneration"/>
    <property type="evidence" value="ECO:0007669"/>
    <property type="project" value="TreeGrafter"/>
</dbReference>
<feature type="transmembrane region" description="Helical" evidence="14">
    <location>
        <begin position="713"/>
        <end position="734"/>
    </location>
</feature>
<feature type="transmembrane region" description="Helical" evidence="14">
    <location>
        <begin position="682"/>
        <end position="701"/>
    </location>
</feature>
<dbReference type="PANTHER" id="PTHR10160:SF19">
    <property type="entry name" value="PROTON-TRANSLOCATING NAD(P)(+) TRANSHYDROGENASE"/>
    <property type="match status" value="1"/>
</dbReference>
<dbReference type="SMART" id="SM01002">
    <property type="entry name" value="AlaDh_PNT_C"/>
    <property type="match status" value="1"/>
</dbReference>
<evidence type="ECO:0000256" key="10">
    <source>
        <dbReference type="ARBA" id="ARBA00023027"/>
    </source>
</evidence>
<dbReference type="Pfam" id="PF05222">
    <property type="entry name" value="AlaDh_PNT_N"/>
    <property type="match status" value="1"/>
</dbReference>
<dbReference type="PANTHER" id="PTHR10160">
    <property type="entry name" value="NAD(P) TRANSHYDROGENASE"/>
    <property type="match status" value="1"/>
</dbReference>
<dbReference type="AlphaFoldDB" id="Q9FNX2"/>
<keyword evidence="11 14" id="KW-0472">Membrane</keyword>
<evidence type="ECO:0000256" key="8">
    <source>
        <dbReference type="ARBA" id="ARBA00022967"/>
    </source>
</evidence>
<dbReference type="InterPro" id="IPR026255">
    <property type="entry name" value="NADP_transhyd_a"/>
</dbReference>
<proteinExistence type="evidence at transcript level"/>
<evidence type="ECO:0000256" key="5">
    <source>
        <dbReference type="ARBA" id="ARBA00022692"/>
    </source>
</evidence>
<evidence type="ECO:0000256" key="6">
    <source>
        <dbReference type="ARBA" id="ARBA00022741"/>
    </source>
</evidence>
<evidence type="ECO:0000256" key="2">
    <source>
        <dbReference type="ARBA" id="ARBA00012943"/>
    </source>
</evidence>
<feature type="transmembrane region" description="Helical" evidence="14">
    <location>
        <begin position="531"/>
        <end position="551"/>
    </location>
</feature>
<dbReference type="NCBIfam" id="TIGR00561">
    <property type="entry name" value="pntA"/>
    <property type="match status" value="1"/>
</dbReference>
<dbReference type="GO" id="GO:0005886">
    <property type="term" value="C:plasma membrane"/>
    <property type="evidence" value="ECO:0007669"/>
    <property type="project" value="UniProtKB-SubCell"/>
</dbReference>
<dbReference type="CDD" id="cd05304">
    <property type="entry name" value="Rubrum_tdh"/>
    <property type="match status" value="1"/>
</dbReference>
<dbReference type="PROSITE" id="PS00836">
    <property type="entry name" value="ALADH_PNT_1"/>
    <property type="match status" value="1"/>
</dbReference>
<feature type="transmembrane region" description="Helical" evidence="14">
    <location>
        <begin position="656"/>
        <end position="675"/>
    </location>
</feature>
<reference evidence="17" key="1">
    <citation type="journal article" date="2001" name="Biochim. Biophys. Acta">
        <title>Characterization of a nicotinamide nucleotide transhydrogenase gene from the green alga Acetabularia acetabulum and comparison of its structure with those of the corresponding genes in mouse and Caenorhabditis elegans.</title>
        <authorList>
            <person name="Arkblad E.L."/>
            <person name="Betsholtz C."/>
            <person name="Mandoli D."/>
            <person name="Rydstrom J."/>
        </authorList>
    </citation>
    <scope>NUCLEOTIDE SEQUENCE</scope>
</reference>
<feature type="transmembrane region" description="Helical" evidence="14">
    <location>
        <begin position="863"/>
        <end position="883"/>
    </location>
</feature>
<feature type="transmembrane region" description="Helical" evidence="14">
    <location>
        <begin position="563"/>
        <end position="583"/>
    </location>
</feature>
<dbReference type="EC" id="7.1.1.1" evidence="2"/>
<dbReference type="SUPFAM" id="SSF51735">
    <property type="entry name" value="NAD(P)-binding Rossmann-fold domains"/>
    <property type="match status" value="1"/>
</dbReference>
<feature type="domain" description="Alanine dehydrogenase/pyridine nucleotide transhydrogenase NAD(H)-binding" evidence="15">
    <location>
        <begin position="222"/>
        <end position="386"/>
    </location>
</feature>
<feature type="transmembrane region" description="Helical" evidence="14">
    <location>
        <begin position="603"/>
        <end position="620"/>
    </location>
</feature>
<keyword evidence="9 14" id="KW-1133">Transmembrane helix</keyword>
<feature type="transmembrane region" description="Helical" evidence="14">
    <location>
        <begin position="507"/>
        <end position="525"/>
    </location>
</feature>
<dbReference type="InterPro" id="IPR008142">
    <property type="entry name" value="AlaDH/PNT_CS1"/>
</dbReference>
<evidence type="ECO:0000256" key="14">
    <source>
        <dbReference type="SAM" id="Phobius"/>
    </source>
</evidence>
<gene>
    <name evidence="17" type="primary">Nnt</name>
</gene>
<dbReference type="FunFam" id="3.40.50.720:FF:000028">
    <property type="entry name" value="NAD(P) transhydrogenase subunit alpha"/>
    <property type="match status" value="1"/>
</dbReference>
<evidence type="ECO:0000256" key="11">
    <source>
        <dbReference type="ARBA" id="ARBA00023136"/>
    </source>
</evidence>
<dbReference type="GO" id="GO:0008750">
    <property type="term" value="F:proton-translocating NAD(P)+ transhydrogenase activity"/>
    <property type="evidence" value="ECO:0007669"/>
    <property type="project" value="UniProtKB-EC"/>
</dbReference>
<evidence type="ECO:0000256" key="12">
    <source>
        <dbReference type="ARBA" id="ARBA00048202"/>
    </source>
</evidence>
<dbReference type="Pfam" id="PF01262">
    <property type="entry name" value="AlaDh_PNT_C"/>
    <property type="match status" value="1"/>
</dbReference>
<keyword evidence="8" id="KW-1278">Translocase</keyword>
<keyword evidence="6" id="KW-0547">Nucleotide-binding</keyword>
<dbReference type="InterPro" id="IPR007886">
    <property type="entry name" value="AlaDH/PNT_N"/>
</dbReference>
<feature type="transmembrane region" description="Helical" evidence="14">
    <location>
        <begin position="632"/>
        <end position="650"/>
    </location>
</feature>
<evidence type="ECO:0000256" key="4">
    <source>
        <dbReference type="ARBA" id="ARBA00022519"/>
    </source>
</evidence>
<organism evidence="17">
    <name type="scientific">Acetabularia acetabulum</name>
    <name type="common">Mermaid's wine glass</name>
    <name type="synonym">Acetabularia mediterranea</name>
    <dbReference type="NCBI Taxonomy" id="35845"/>
    <lineage>
        <taxon>Eukaryota</taxon>
        <taxon>Viridiplantae</taxon>
        <taxon>Chlorophyta</taxon>
        <taxon>core chlorophytes</taxon>
        <taxon>Ulvophyceae</taxon>
        <taxon>TCBD clade</taxon>
        <taxon>Dasycladales</taxon>
        <taxon>Polyphysaceae</taxon>
        <taxon>Acetabularia</taxon>
    </lineage>
</organism>
<evidence type="ECO:0000256" key="13">
    <source>
        <dbReference type="SAM" id="MobiDB-lite"/>
    </source>
</evidence>
<comment type="catalytic activity">
    <reaction evidence="12">
        <text>NAD(+) + NADPH + H(+)(in) = NADH + NADP(+) + H(+)(out)</text>
        <dbReference type="Rhea" id="RHEA:47992"/>
        <dbReference type="ChEBI" id="CHEBI:15378"/>
        <dbReference type="ChEBI" id="CHEBI:57540"/>
        <dbReference type="ChEBI" id="CHEBI:57783"/>
        <dbReference type="ChEBI" id="CHEBI:57945"/>
        <dbReference type="ChEBI" id="CHEBI:58349"/>
        <dbReference type="EC" id="7.1.1.1"/>
    </reaction>
</comment>
<evidence type="ECO:0000256" key="7">
    <source>
        <dbReference type="ARBA" id="ARBA00022857"/>
    </source>
</evidence>
<keyword evidence="10" id="KW-0520">NAD</keyword>
<dbReference type="InterPro" id="IPR029035">
    <property type="entry name" value="DHS-like_NAD/FAD-binding_dom"/>
</dbReference>
<feature type="domain" description="Alanine dehydrogenase/pyridine nucleotide transhydrogenase N-terminal" evidence="16">
    <location>
        <begin position="79"/>
        <end position="213"/>
    </location>
</feature>
<dbReference type="Pfam" id="PF02233">
    <property type="entry name" value="PNTB"/>
    <property type="match status" value="1"/>
</dbReference>
<evidence type="ECO:0000313" key="17">
    <source>
        <dbReference type="EMBL" id="AAG02246.2"/>
    </source>
</evidence>
<dbReference type="NCBIfam" id="NF006942">
    <property type="entry name" value="PRK09424.1"/>
    <property type="match status" value="1"/>
</dbReference>
<keyword evidence="5 14" id="KW-0812">Transmembrane</keyword>
<feature type="transmembrane region" description="Helical" evidence="14">
    <location>
        <begin position="811"/>
        <end position="829"/>
    </location>
</feature>
<sequence>MLCSSQLISRPQYFFQKLSQAKHRGVNLLKQQQKCQIRRGKFGARVRLIPNAVIADKPSVVQEVEEEKKGVPATAVTVGIPKETKEGEKRVAATPDSVKMLVKEGFKVIIESEAGFHASFSDDMYRDAGADILDGDTVLSTADIVLKVRPPFEEVNKFKEGATVISFIQPGENIELVKQLQAKNITAFALDCMPRTLSRAQTFDVLSSMANVAGYRSVVEASNAFGRFFAGQFTAAGKIPPAKVLVIGAGVAGLAAIQQAKNMGAIVRAFDVRSSVKEQIQSVGAEFLEVKIEEEGEGTGGYAKQMSQEFIDAEMELFRQQARDVDIIITTALIPPGPAPKLILKDMIESMKPGSVVVDLAAENGGNIETTKPGEIYEYSGVTHIGITDLPSMPAQSSTLFANNVTKYLLSMGEKGQFYIDHEDEAVRGAMVVENGEMMWPPPKKEVPPPPPPSETPATPAPVAEVVPEPVPNIFLDKLSDAVLAGISVSALLAIGAFGGKALTDMFSTLALACLAGSQVVYGVTPALHSPLMSVTNAISGMTAVGGIILMGGNILPQTTAQYLAAIAVLVSMVNVSGGFIMTSRMLGMFKIKGAEEDSSEKYKFLYFLPAALFLGLYVYGMYNGLSNLNQMAYLISGMCCIFAIGSLASQETAEFGNALGAVGVAGGLVATLGITSFTNQVYKQVAGVMLAGAAIGASIANSIEVTGLPQLVAAFHSLVGLAACFTAFGSLLVSGDHTMSAVHSVSTFIASIIGAVTVSGSIVAFGKLQGILSGKPLKFGGQNLFNFGLVAVTGAMFYKFIEQISVMSSALTYLGAATAVSLVLGYLVTSQVGGADMPVVITLLNSASGWRSVEGFVLDNNLLTIVGALIGSSGAILSAIMCKAMNRTIWKCCRLPRNPRRQAVSLPVSVLLLVSAQNVVLMMLLVHWLLLRKVVIVPGYGVAVSKGQYAFRKMMQLLAANNIDVKVCIHPVAGRMLGQLNVLLAEAGIPYDRVFEMEEMNEPEDWADVDISLVVGANDTVNSSAEDDPNSPIAGMPVIRVWKSDNVVVLKRSMGTGYAALENPVFYNDNTNMLLGDADAPWKPSETNQEISMKEFVSCPMCCLKSDFFMF</sequence>
<dbReference type="InterPro" id="IPR024605">
    <property type="entry name" value="NADP_transhyd_a_C"/>
</dbReference>
<dbReference type="InterPro" id="IPR034300">
    <property type="entry name" value="PNTB-like"/>
</dbReference>
<dbReference type="InterPro" id="IPR036291">
    <property type="entry name" value="NAD(P)-bd_dom_sf"/>
</dbReference>
<keyword evidence="3" id="KW-1003">Cell membrane</keyword>
<dbReference type="SMART" id="SM01003">
    <property type="entry name" value="AlaDh_PNT_N"/>
    <property type="match status" value="1"/>
</dbReference>
<dbReference type="SUPFAM" id="SSF52283">
    <property type="entry name" value="Formate/glycerate dehydrogenase catalytic domain-like"/>
    <property type="match status" value="1"/>
</dbReference>
<dbReference type="GO" id="GO:0005743">
    <property type="term" value="C:mitochondrial inner membrane"/>
    <property type="evidence" value="ECO:0007669"/>
    <property type="project" value="TreeGrafter"/>
</dbReference>
<feature type="transmembrane region" description="Helical" evidence="14">
    <location>
        <begin position="785"/>
        <end position="802"/>
    </location>
</feature>
<dbReference type="Pfam" id="PF12769">
    <property type="entry name" value="PNTB_4TM"/>
    <property type="match status" value="1"/>
</dbReference>
<keyword evidence="4" id="KW-0997">Cell inner membrane</keyword>
<name>Q9FNX2_ACEAT</name>
<evidence type="ECO:0000259" key="15">
    <source>
        <dbReference type="SMART" id="SM01002"/>
    </source>
</evidence>
<dbReference type="InterPro" id="IPR007698">
    <property type="entry name" value="AlaDH/PNT_NAD(H)-bd"/>
</dbReference>
<dbReference type="GO" id="GO:0016491">
    <property type="term" value="F:oxidoreductase activity"/>
    <property type="evidence" value="ECO:0007669"/>
    <property type="project" value="UniProtKB-KW"/>
</dbReference>
<dbReference type="Gene3D" id="3.40.50.1220">
    <property type="entry name" value="TPP-binding domain"/>
    <property type="match status" value="1"/>
</dbReference>
<evidence type="ECO:0000259" key="16">
    <source>
        <dbReference type="SMART" id="SM01003"/>
    </source>
</evidence>
<protein>
    <recommendedName>
        <fullName evidence="2">proton-translocating NAD(P)(+) transhydrogenase</fullName>
        <ecNumber evidence="2">7.1.1.1</ecNumber>
    </recommendedName>
</protein>
<dbReference type="GO" id="GO:0050661">
    <property type="term" value="F:NADP binding"/>
    <property type="evidence" value="ECO:0007669"/>
    <property type="project" value="TreeGrafter"/>
</dbReference>
<feature type="transmembrane region" description="Helical" evidence="14">
    <location>
        <begin position="482"/>
        <end position="500"/>
    </location>
</feature>
<dbReference type="Gene3D" id="3.40.50.720">
    <property type="entry name" value="NAD(P)-binding Rossmann-like Domain"/>
    <property type="match status" value="2"/>
</dbReference>
<evidence type="ECO:0000256" key="9">
    <source>
        <dbReference type="ARBA" id="ARBA00022989"/>
    </source>
</evidence>
<accession>Q9FNX2</accession>
<dbReference type="SUPFAM" id="SSF52467">
    <property type="entry name" value="DHS-like NAD/FAD-binding domain"/>
    <property type="match status" value="1"/>
</dbReference>
<evidence type="ECO:0000256" key="3">
    <source>
        <dbReference type="ARBA" id="ARBA00022475"/>
    </source>
</evidence>
<keyword evidence="7" id="KW-0521">NADP</keyword>
<feature type="transmembrane region" description="Helical" evidence="14">
    <location>
        <begin position="746"/>
        <end position="765"/>
    </location>
</feature>